<gene>
    <name evidence="1" type="ORF">pdam_00004976</name>
</gene>
<name>A0A3M6UVZ8_POCDA</name>
<accession>A0A3M6UVZ8</accession>
<evidence type="ECO:0000313" key="2">
    <source>
        <dbReference type="Proteomes" id="UP000275408"/>
    </source>
</evidence>
<comment type="caution">
    <text evidence="1">The sequence shown here is derived from an EMBL/GenBank/DDBJ whole genome shotgun (WGS) entry which is preliminary data.</text>
</comment>
<protein>
    <submittedName>
        <fullName evidence="1">Uncharacterized protein</fullName>
    </submittedName>
</protein>
<proteinExistence type="predicted"/>
<evidence type="ECO:0000313" key="1">
    <source>
        <dbReference type="EMBL" id="RMX57714.1"/>
    </source>
</evidence>
<keyword evidence="2" id="KW-1185">Reference proteome</keyword>
<dbReference type="Proteomes" id="UP000275408">
    <property type="component" value="Unassembled WGS sequence"/>
</dbReference>
<dbReference type="AlphaFoldDB" id="A0A3M6UVZ8"/>
<reference evidence="1 2" key="1">
    <citation type="journal article" date="2018" name="Sci. Rep.">
        <title>Comparative analysis of the Pocillopora damicornis genome highlights role of immune system in coral evolution.</title>
        <authorList>
            <person name="Cunning R."/>
            <person name="Bay R.A."/>
            <person name="Gillette P."/>
            <person name="Baker A.C."/>
            <person name="Traylor-Knowles N."/>
        </authorList>
    </citation>
    <scope>NUCLEOTIDE SEQUENCE [LARGE SCALE GENOMIC DNA]</scope>
    <source>
        <strain evidence="1">RSMAS</strain>
        <tissue evidence="1">Whole animal</tissue>
    </source>
</reference>
<sequence length="62" mass="7602">MLSCDFSTQCYWRAIFPNHFPFSWIAKCYSLFFSYVVLKQVPVYDFYHMSDICRLWLKKENS</sequence>
<organism evidence="1 2">
    <name type="scientific">Pocillopora damicornis</name>
    <name type="common">Cauliflower coral</name>
    <name type="synonym">Millepora damicornis</name>
    <dbReference type="NCBI Taxonomy" id="46731"/>
    <lineage>
        <taxon>Eukaryota</taxon>
        <taxon>Metazoa</taxon>
        <taxon>Cnidaria</taxon>
        <taxon>Anthozoa</taxon>
        <taxon>Hexacorallia</taxon>
        <taxon>Scleractinia</taxon>
        <taxon>Astrocoeniina</taxon>
        <taxon>Pocilloporidae</taxon>
        <taxon>Pocillopora</taxon>
    </lineage>
</organism>
<dbReference type="EMBL" id="RCHS01000623">
    <property type="protein sequence ID" value="RMX57714.1"/>
    <property type="molecule type" value="Genomic_DNA"/>
</dbReference>